<feature type="region of interest" description="Disordered" evidence="1">
    <location>
        <begin position="962"/>
        <end position="1006"/>
    </location>
</feature>
<dbReference type="KEGG" id="gim:F1728_24425"/>
<feature type="signal peptide" evidence="2">
    <location>
        <begin position="1"/>
        <end position="21"/>
    </location>
</feature>
<evidence type="ECO:0000313" key="4">
    <source>
        <dbReference type="Proteomes" id="UP000427281"/>
    </source>
</evidence>
<evidence type="ECO:0000313" key="3">
    <source>
        <dbReference type="EMBL" id="QGQ25634.1"/>
    </source>
</evidence>
<sequence>MINTRLFILLYLVVLSGCSTGNEIENTSNQSHASEKKYELHSVFVAKRYRNADTTEFVLALKNDSSSICVIKDIGVLNSQYVPISSQILRISSYSVQPGLFTFAVIRVNKDTTDSGSSLYVNFQVNDSTRNLRVSTIPTDKWAANLTFSENLSTICMYARLKSDHSFSLKDVSSCCVNGQKAKITNVSSLPERDGNTLICITIQPKQYIKHSEAVVAELKLERRDGFVFATKAFAACFVGKTQYDTILRVVSVKETGRQLQLALYNESDYTKSPVVIDAIRLSGEDITDTCKLPQGPLPPDFHNYQSDVRYLKMPVPWSEGNSHVVEIIFHQLKPIYGDPLPDHHQRKKISFIIKRRLDTVVGYDYDPYLPNCTCIHNGGLRPHISAAEIRKRVLDTVRSSRKLPIYARVSSGISASVATQMGSSCDFVVISPPSTLRANGKNAISDSIAFYSEFRRSGIPFVASINPDVACLFSPSDFHWCTLAALSEGSRGVLVRSTTNIDTELSRSCLPTIKLIKNQWRNLSSTVALSEKIELSTNCNQPGIHISTLYSGSNQVILFAINKWCTRNSRQGDESFYAVPRHGVEINLFLGSGWGHVKVEDALDGSTIKCKQLESGRSQLMLPAFDIGRVIIIRRDIATEKHTESRMVQKTQPAEKLFKPIIIPSDSPFLNLGRQEANSTQEVKIPIHNLSSDPVTVTVKDNSRRSSNPAKTDFTPIKIPANSNGFLTGQLQVPLSNEPSITHLRVTSSGLADSGFDVFIDLEAYDIVHSEPKFVDCGQFTRIDASQFLTINILSEAPHYRIKSARAIDVPADIELKSDVKSIRFRAKPKEYGSFAGRLIIQVSIGARKITERTLTVPFVGRYDQIVAAEPSRFLLLASRQRRTRNIRLRHVNGEPLSIVHAEGMNSWLYVRSFTTARTTKPLLEVVILPSNELLGESEVQIEYQTAKGVKHSISVPVKVVGNPSLTSKNKKKATEDKKNKKSSTQQNLTSGFQPNCDGMSRNDDLKNSKLEATLGNGSIDRVARQVEILVNKARKGDNPQEMQNWMKMHRLLIYGDDAFINGSSKTKAVFDGILNPKSSFGPFSIRGGKPYGRQQGDRFDQEHHRDQFLHLLSMSGVSLDATLFVDKRQFQVRDLLDNSLRESRTTGELAWTVSSYSYYLEPGRQWSNKFGEQFSLARLAESMLSKQEGACGGTHQLCAISRILSTPKHKKDEFFAALWPQMESMVSIEVQRLRSHQAANGSFAIPDSLRRRLLAQPNATPNRMDVYYMGHCVEWLVLALPPEQLREDWVVRAVEYLATAVSAEYIDTTSTFFFRTHEQRYQYGYQMHAISGLVRWHDKIVK</sequence>
<gene>
    <name evidence="3" type="ORF">F1728_24425</name>
</gene>
<feature type="compositionally biased region" description="Polar residues" evidence="1">
    <location>
        <begin position="984"/>
        <end position="995"/>
    </location>
</feature>
<protein>
    <recommendedName>
        <fullName evidence="5">Alpha-2-macroglobulin domain-containing protein</fullName>
    </recommendedName>
</protein>
<evidence type="ECO:0000256" key="1">
    <source>
        <dbReference type="SAM" id="MobiDB-lite"/>
    </source>
</evidence>
<dbReference type="Proteomes" id="UP000427281">
    <property type="component" value="Chromosome"/>
</dbReference>
<dbReference type="RefSeq" id="WP_155366283.1">
    <property type="nucleotide sequence ID" value="NZ_CP043930.1"/>
</dbReference>
<keyword evidence="2" id="KW-0732">Signal</keyword>
<organism evidence="3 4">
    <name type="scientific">Gimesia benthica</name>
    <dbReference type="NCBI Taxonomy" id="2608982"/>
    <lineage>
        <taxon>Bacteria</taxon>
        <taxon>Pseudomonadati</taxon>
        <taxon>Planctomycetota</taxon>
        <taxon>Planctomycetia</taxon>
        <taxon>Planctomycetales</taxon>
        <taxon>Planctomycetaceae</taxon>
        <taxon>Gimesia</taxon>
    </lineage>
</organism>
<accession>A0A6I6AG90</accession>
<evidence type="ECO:0000256" key="2">
    <source>
        <dbReference type="SAM" id="SignalP"/>
    </source>
</evidence>
<keyword evidence="4" id="KW-1185">Reference proteome</keyword>
<proteinExistence type="predicted"/>
<name>A0A6I6AG90_9PLAN</name>
<evidence type="ECO:0008006" key="5">
    <source>
        <dbReference type="Google" id="ProtNLM"/>
    </source>
</evidence>
<feature type="chain" id="PRO_5026183487" description="Alpha-2-macroglobulin domain-containing protein" evidence="2">
    <location>
        <begin position="22"/>
        <end position="1344"/>
    </location>
</feature>
<dbReference type="PROSITE" id="PS51257">
    <property type="entry name" value="PROKAR_LIPOPROTEIN"/>
    <property type="match status" value="1"/>
</dbReference>
<reference evidence="3 4" key="1">
    <citation type="submission" date="2019-09" db="EMBL/GenBank/DDBJ databases">
        <title>Gimesia benthica sp. nov., a novel bacterium isolated from deep-sea water of the Northwest Indian Ocean.</title>
        <authorList>
            <person name="Dai X."/>
        </authorList>
    </citation>
    <scope>NUCLEOTIDE SEQUENCE [LARGE SCALE GENOMIC DNA]</scope>
    <source>
        <strain evidence="3 4">E7</strain>
    </source>
</reference>
<dbReference type="EMBL" id="CP043930">
    <property type="protein sequence ID" value="QGQ25634.1"/>
    <property type="molecule type" value="Genomic_DNA"/>
</dbReference>